<dbReference type="Gene3D" id="3.40.50.300">
    <property type="entry name" value="P-loop containing nucleotide triphosphate hydrolases"/>
    <property type="match status" value="1"/>
</dbReference>
<sequence length="779" mass="89091">MFSLTKDLISDDIPQYAIFSHTWGADVEEVTFEDLVKGSGKSKTGYQKIHFCGEQPLAMAYNISGAELQEAINSMFRWYRNAAKCYVYLSDVSRPAFDSNDKFNQLPWESTFRKSRWFTRGWTLQELIAPASVEFFSKDWERLGNKKSLERHIHEITGIPVKALQGSPLSDFSVTERMLWADKRETTRKEDKAYSLLGIFDIHMSLIYGEGRDNALTRLREEIGKALKGRIFSQAELCQFSRQILREHPSASQLSSADIKRNFDEVMDAVKAWLSLPNNMRWLMIYDNYDNPKLPGNMDPAALDIRKFLPESYQGSIIITTRSSRVKIGHTIQIRKLEDVHDSLEILSNTSRREGLINDPDATRLVKVLDGLPLALATAGAYLDQVSVSLSDYLRLYKASWAKLQKTSPELSSYEDRTLYSTWQLSFDRVKQQNELSAKLLRLWAYFDNQDIWYELLRHGDSEDPEWICELTEDELSFNGAVRVLSDHGLLEVDTSSQERVEARGYSIHGCVHSWTIHVLNQEWDYGLARLALKFVGSHVAEDEAVKWWLTRRRLLQHATRCSYNLLNGLVSDDGMAWACHNLGLLYVDQGKLDEAEKMYQRALQGYEKAWGPDHTSTLNTVNNLGNLYAGQGKLGEAEKMYQRALQGKEKAWGPDHTSTLNTVNNLGNLYADQGKLGEAEKMYQRALQGYEKAWGPDHTSTLDTVNNLGSLYKSRSKLDEAERMYQRALQGYEKAWGPDHTSTLDTVNNLGNLYADQGKLDEAEEMYQRALQGKEKAW</sequence>
<feature type="repeat" description="TPR" evidence="1">
    <location>
        <begin position="577"/>
        <end position="610"/>
    </location>
</feature>
<dbReference type="EMBL" id="JAGHQL010000307">
    <property type="protein sequence ID" value="KAH0533941.1"/>
    <property type="molecule type" value="Genomic_DNA"/>
</dbReference>
<dbReference type="OrthoDB" id="674604at2759"/>
<dbReference type="AlphaFoldDB" id="A0A9P8HQS1"/>
<feature type="repeat" description="TPR" evidence="1">
    <location>
        <begin position="619"/>
        <end position="652"/>
    </location>
</feature>
<dbReference type="PANTHER" id="PTHR10622:SF10">
    <property type="entry name" value="HET DOMAIN-CONTAINING PROTEIN"/>
    <property type="match status" value="1"/>
</dbReference>
<feature type="repeat" description="TPR" evidence="1">
    <location>
        <begin position="745"/>
        <end position="778"/>
    </location>
</feature>
<feature type="non-terminal residue" evidence="2">
    <location>
        <position position="779"/>
    </location>
</feature>
<organism evidence="2 3">
    <name type="scientific">Glutinoglossum americanum</name>
    <dbReference type="NCBI Taxonomy" id="1670608"/>
    <lineage>
        <taxon>Eukaryota</taxon>
        <taxon>Fungi</taxon>
        <taxon>Dikarya</taxon>
        <taxon>Ascomycota</taxon>
        <taxon>Pezizomycotina</taxon>
        <taxon>Geoglossomycetes</taxon>
        <taxon>Geoglossales</taxon>
        <taxon>Geoglossaceae</taxon>
        <taxon>Glutinoglossum</taxon>
    </lineage>
</organism>
<dbReference type="InterPro" id="IPR027417">
    <property type="entry name" value="P-loop_NTPase"/>
</dbReference>
<dbReference type="Pfam" id="PF13374">
    <property type="entry name" value="TPR_10"/>
    <property type="match status" value="1"/>
</dbReference>
<accession>A0A9P8HQS1</accession>
<dbReference type="SUPFAM" id="SSF48452">
    <property type="entry name" value="TPR-like"/>
    <property type="match status" value="1"/>
</dbReference>
<dbReference type="PRINTS" id="PR00381">
    <property type="entry name" value="KINESINLIGHT"/>
</dbReference>
<proteinExistence type="predicted"/>
<dbReference type="Pfam" id="PF13424">
    <property type="entry name" value="TPR_12"/>
    <property type="match status" value="2"/>
</dbReference>
<keyword evidence="3" id="KW-1185">Reference proteome</keyword>
<evidence type="ECO:0000313" key="3">
    <source>
        <dbReference type="Proteomes" id="UP000698800"/>
    </source>
</evidence>
<dbReference type="InterPro" id="IPR019734">
    <property type="entry name" value="TPR_rpt"/>
</dbReference>
<dbReference type="InterPro" id="IPR011990">
    <property type="entry name" value="TPR-like_helical_dom_sf"/>
</dbReference>
<reference evidence="2" key="1">
    <citation type="submission" date="2021-03" db="EMBL/GenBank/DDBJ databases">
        <title>Comparative genomics and phylogenomic investigation of the class Geoglossomycetes provide insights into ecological specialization and systematics.</title>
        <authorList>
            <person name="Melie T."/>
            <person name="Pirro S."/>
            <person name="Miller A.N."/>
            <person name="Quandt A."/>
        </authorList>
    </citation>
    <scope>NUCLEOTIDE SEQUENCE</scope>
    <source>
        <strain evidence="2">GBOQ0MN5Z8</strain>
    </source>
</reference>
<dbReference type="PROSITE" id="PS50005">
    <property type="entry name" value="TPR"/>
    <property type="match status" value="5"/>
</dbReference>
<dbReference type="Gene3D" id="1.25.40.10">
    <property type="entry name" value="Tetratricopeptide repeat domain"/>
    <property type="match status" value="2"/>
</dbReference>
<dbReference type="SUPFAM" id="SSF52540">
    <property type="entry name" value="P-loop containing nucleoside triphosphate hydrolases"/>
    <property type="match status" value="1"/>
</dbReference>
<dbReference type="Proteomes" id="UP000698800">
    <property type="component" value="Unassembled WGS sequence"/>
</dbReference>
<protein>
    <submittedName>
        <fullName evidence="2">Uncharacterized protein</fullName>
    </submittedName>
</protein>
<feature type="repeat" description="TPR" evidence="1">
    <location>
        <begin position="703"/>
        <end position="736"/>
    </location>
</feature>
<evidence type="ECO:0000256" key="1">
    <source>
        <dbReference type="PROSITE-ProRule" id="PRU00339"/>
    </source>
</evidence>
<keyword evidence="1" id="KW-0802">TPR repeat</keyword>
<name>A0A9P8HQS1_9PEZI</name>
<dbReference type="SMART" id="SM00028">
    <property type="entry name" value="TPR"/>
    <property type="match status" value="5"/>
</dbReference>
<comment type="caution">
    <text evidence="2">The sequence shown here is derived from an EMBL/GenBank/DDBJ whole genome shotgun (WGS) entry which is preliminary data.</text>
</comment>
<evidence type="ECO:0000313" key="2">
    <source>
        <dbReference type="EMBL" id="KAH0533941.1"/>
    </source>
</evidence>
<feature type="repeat" description="TPR" evidence="1">
    <location>
        <begin position="661"/>
        <end position="694"/>
    </location>
</feature>
<dbReference type="PANTHER" id="PTHR10622">
    <property type="entry name" value="HET DOMAIN-CONTAINING PROTEIN"/>
    <property type="match status" value="1"/>
</dbReference>
<dbReference type="PROSITE" id="PS50293">
    <property type="entry name" value="TPR_REGION"/>
    <property type="match status" value="1"/>
</dbReference>
<gene>
    <name evidence="2" type="ORF">FGG08_007450</name>
</gene>